<dbReference type="GO" id="GO:1901605">
    <property type="term" value="P:alpha-amino acid metabolic process"/>
    <property type="evidence" value="ECO:0007669"/>
    <property type="project" value="UniProtKB-ARBA"/>
</dbReference>
<dbReference type="EMBL" id="JXQG01000036">
    <property type="protein sequence ID" value="KKZ11883.1"/>
    <property type="molecule type" value="Genomic_DNA"/>
</dbReference>
<dbReference type="AlphaFoldDB" id="A0A0G2HKE1"/>
<evidence type="ECO:0000313" key="1">
    <source>
        <dbReference type="EMBL" id="KKZ11883.1"/>
    </source>
</evidence>
<accession>A0A0G2HKE1</accession>
<dbReference type="PATRIC" id="fig|1604020.3.peg.1026"/>
<reference evidence="1 2" key="1">
    <citation type="submission" date="2015-01" db="EMBL/GenBank/DDBJ databases">
        <title>Lifestyle Evolution in Cyanobacterial Symbionts of Sponges.</title>
        <authorList>
            <person name="Burgsdorf I."/>
            <person name="Slaby B.M."/>
            <person name="Handley K.M."/>
            <person name="Haber M."/>
            <person name="Blom J."/>
            <person name="Marshall C.W."/>
            <person name="Gilbert J.A."/>
            <person name="Hentschel U."/>
            <person name="Steindler L."/>
        </authorList>
    </citation>
    <scope>NUCLEOTIDE SEQUENCE [LARGE SCALE GENOMIC DNA]</scope>
    <source>
        <strain evidence="1">SP3</strain>
    </source>
</reference>
<dbReference type="Gene3D" id="3.40.50.1100">
    <property type="match status" value="1"/>
</dbReference>
<protein>
    <submittedName>
        <fullName evidence="1">Uncharacterized protein</fullName>
    </submittedName>
</protein>
<proteinExistence type="predicted"/>
<comment type="caution">
    <text evidence="1">The sequence shown here is derived from an EMBL/GenBank/DDBJ whole genome shotgun (WGS) entry which is preliminary data.</text>
</comment>
<organism evidence="1 2">
    <name type="scientific">Candidatus Synechococcus spongiarum SP3</name>
    <dbReference type="NCBI Taxonomy" id="1604020"/>
    <lineage>
        <taxon>Bacteria</taxon>
        <taxon>Bacillati</taxon>
        <taxon>Cyanobacteriota</taxon>
        <taxon>Cyanophyceae</taxon>
        <taxon>Synechococcales</taxon>
        <taxon>Synechococcaceae</taxon>
        <taxon>Synechococcus</taxon>
    </lineage>
</organism>
<dbReference type="InterPro" id="IPR036052">
    <property type="entry name" value="TrpB-like_PALP_sf"/>
</dbReference>
<evidence type="ECO:0000313" key="2">
    <source>
        <dbReference type="Proteomes" id="UP000035067"/>
    </source>
</evidence>
<sequence length="131" mass="13871">MGLTFCKEGCHGVPVSGIAAGSFVITDGHAPILLDLAKKFSIRQRHLPASLWQECRFLRFALGGRILAEIGASQHGAAAATVCARFGLECSIYMGTRHGAPGVERVPHGFVGCPAWVRSTAICKTWAGPNP</sequence>
<dbReference type="SUPFAM" id="SSF53686">
    <property type="entry name" value="Tryptophan synthase beta subunit-like PLP-dependent enzymes"/>
    <property type="match status" value="1"/>
</dbReference>
<name>A0A0G2HKE1_9SYNE</name>
<gene>
    <name evidence="1" type="ORF">TE42_06635</name>
</gene>
<dbReference type="Proteomes" id="UP000035067">
    <property type="component" value="Unassembled WGS sequence"/>
</dbReference>